<dbReference type="OrthoDB" id="8936120at2759"/>
<dbReference type="EMBL" id="VZST01008065">
    <property type="protein sequence ID" value="NWZ73358.1"/>
    <property type="molecule type" value="Genomic_DNA"/>
</dbReference>
<feature type="non-terminal residue" evidence="11">
    <location>
        <position position="252"/>
    </location>
</feature>
<dbReference type="PROSITE" id="PS50835">
    <property type="entry name" value="IG_LIKE"/>
    <property type="match status" value="1"/>
</dbReference>
<keyword evidence="9" id="KW-0325">Glycoprotein</keyword>
<sequence>VLHSLHYLHVAVLEPGPRFPYFMSMGSLDGIPFQHRHSQQSRAEPQTLGMAAGAELGYWDCQSQHNEWHWHRATRELQMLQEWHSLHTLQEVSGCDLLSHRSVCRSDRLSYDGWEFLSLELRFRRFSHSNAKSMDGCHCHPWADLIPIPSMQFQGYHYPILEPPSVHVSRKEELGSLILSCHMYSLYPRAIGISWMKGDEIWDQEMQWGGIVPNSDGTFHTWAKIKALLEEWEQYQCRVENPGILEPRIFSW</sequence>
<dbReference type="SUPFAM" id="SSF54452">
    <property type="entry name" value="MHC antigen-recognition domain"/>
    <property type="match status" value="1"/>
</dbReference>
<evidence type="ECO:0000256" key="5">
    <source>
        <dbReference type="ARBA" id="ARBA00022859"/>
    </source>
</evidence>
<proteinExistence type="predicted"/>
<accession>A0A7K7Q0F3</accession>
<evidence type="ECO:0000256" key="4">
    <source>
        <dbReference type="ARBA" id="ARBA00022729"/>
    </source>
</evidence>
<name>A0A7K7Q0F3_ACRAR</name>
<dbReference type="InterPro" id="IPR037055">
    <property type="entry name" value="MHC_I-like_Ag-recog_sf"/>
</dbReference>
<dbReference type="SUPFAM" id="SSF48726">
    <property type="entry name" value="Immunoglobulin"/>
    <property type="match status" value="1"/>
</dbReference>
<dbReference type="InterPro" id="IPR011161">
    <property type="entry name" value="MHC_I-like_Ag-recog"/>
</dbReference>
<evidence type="ECO:0000256" key="7">
    <source>
        <dbReference type="ARBA" id="ARBA00023136"/>
    </source>
</evidence>
<dbReference type="InterPro" id="IPR011162">
    <property type="entry name" value="MHC_I/II-like_Ag-recog"/>
</dbReference>
<dbReference type="GO" id="GO:0005615">
    <property type="term" value="C:extracellular space"/>
    <property type="evidence" value="ECO:0007669"/>
    <property type="project" value="TreeGrafter"/>
</dbReference>
<comment type="caution">
    <text evidence="11">The sequence shown here is derived from an EMBL/GenBank/DDBJ whole genome shotgun (WGS) entry which is preliminary data.</text>
</comment>
<dbReference type="GO" id="GO:0009897">
    <property type="term" value="C:external side of plasma membrane"/>
    <property type="evidence" value="ECO:0007669"/>
    <property type="project" value="TreeGrafter"/>
</dbReference>
<dbReference type="PANTHER" id="PTHR16675">
    <property type="entry name" value="MHC CLASS I-RELATED"/>
    <property type="match status" value="1"/>
</dbReference>
<dbReference type="FunFam" id="2.60.40.10:FF:000204">
    <property type="entry name" value="Major histocompatibility complex, class I-related protein"/>
    <property type="match status" value="1"/>
</dbReference>
<evidence type="ECO:0000313" key="11">
    <source>
        <dbReference type="EMBL" id="NWZ73358.1"/>
    </source>
</evidence>
<evidence type="ECO:0000256" key="8">
    <source>
        <dbReference type="ARBA" id="ARBA00023157"/>
    </source>
</evidence>
<evidence type="ECO:0000256" key="2">
    <source>
        <dbReference type="ARBA" id="ARBA00022451"/>
    </source>
</evidence>
<dbReference type="GO" id="GO:0006955">
    <property type="term" value="P:immune response"/>
    <property type="evidence" value="ECO:0007669"/>
    <property type="project" value="TreeGrafter"/>
</dbReference>
<evidence type="ECO:0000256" key="9">
    <source>
        <dbReference type="ARBA" id="ARBA00023180"/>
    </source>
</evidence>
<comment type="subcellular location">
    <subcellularLocation>
        <location evidence="1">Membrane</location>
        <topology evidence="1">Single-pass type I membrane protein</topology>
    </subcellularLocation>
</comment>
<keyword evidence="2" id="KW-0490">MHC I</keyword>
<keyword evidence="4" id="KW-0732">Signal</keyword>
<dbReference type="GO" id="GO:0002474">
    <property type="term" value="P:antigen processing and presentation of peptide antigen via MHC class I"/>
    <property type="evidence" value="ECO:0007669"/>
    <property type="project" value="UniProtKB-KW"/>
</dbReference>
<gene>
    <name evidence="11" type="primary">Ha1f_3</name>
    <name evidence="11" type="ORF">ACRARU_R07198</name>
</gene>
<evidence type="ECO:0000259" key="10">
    <source>
        <dbReference type="PROSITE" id="PS50835"/>
    </source>
</evidence>
<feature type="non-terminal residue" evidence="11">
    <location>
        <position position="1"/>
    </location>
</feature>
<organism evidence="11 12">
    <name type="scientific">Acrocephalus arundinaceus</name>
    <name type="common">Great reed-warbler</name>
    <dbReference type="NCBI Taxonomy" id="39621"/>
    <lineage>
        <taxon>Eukaryota</taxon>
        <taxon>Metazoa</taxon>
        <taxon>Chordata</taxon>
        <taxon>Craniata</taxon>
        <taxon>Vertebrata</taxon>
        <taxon>Euteleostomi</taxon>
        <taxon>Archelosauria</taxon>
        <taxon>Archosauria</taxon>
        <taxon>Dinosauria</taxon>
        <taxon>Saurischia</taxon>
        <taxon>Theropoda</taxon>
        <taxon>Coelurosauria</taxon>
        <taxon>Aves</taxon>
        <taxon>Neognathae</taxon>
        <taxon>Neoaves</taxon>
        <taxon>Telluraves</taxon>
        <taxon>Australaves</taxon>
        <taxon>Passeriformes</taxon>
        <taxon>Sylvioidea</taxon>
        <taxon>Sylviidae</taxon>
        <taxon>Acrocephalinae</taxon>
        <taxon>Acrocephalus</taxon>
    </lineage>
</organism>
<dbReference type="Gene3D" id="3.30.500.10">
    <property type="entry name" value="MHC class I-like antigen recognition-like"/>
    <property type="match status" value="1"/>
</dbReference>
<keyword evidence="12" id="KW-1185">Reference proteome</keyword>
<feature type="domain" description="Ig-like" evidence="10">
    <location>
        <begin position="164"/>
        <end position="251"/>
    </location>
</feature>
<evidence type="ECO:0000256" key="1">
    <source>
        <dbReference type="ARBA" id="ARBA00004479"/>
    </source>
</evidence>
<reference evidence="11 12" key="1">
    <citation type="submission" date="2019-09" db="EMBL/GenBank/DDBJ databases">
        <title>Bird 10,000 Genomes (B10K) Project - Family phase.</title>
        <authorList>
            <person name="Zhang G."/>
        </authorList>
    </citation>
    <scope>NUCLEOTIDE SEQUENCE [LARGE SCALE GENOMIC DNA]</scope>
    <source>
        <strain evidence="11">OUT-0054</strain>
        <tissue evidence="11">Blood</tissue>
    </source>
</reference>
<dbReference type="PANTHER" id="PTHR16675:SF242">
    <property type="entry name" value="MAJOR HISTOCOMPATIBILITY COMPLEX CLASS I-RELATED GENE PROTEIN"/>
    <property type="match status" value="1"/>
</dbReference>
<dbReference type="Pfam" id="PF00129">
    <property type="entry name" value="MHC_I"/>
    <property type="match status" value="1"/>
</dbReference>
<dbReference type="InterPro" id="IPR013783">
    <property type="entry name" value="Ig-like_fold"/>
</dbReference>
<dbReference type="Gene3D" id="2.60.40.10">
    <property type="entry name" value="Immunoglobulins"/>
    <property type="match status" value="1"/>
</dbReference>
<dbReference type="Proteomes" id="UP000549775">
    <property type="component" value="Unassembled WGS sequence"/>
</dbReference>
<dbReference type="InterPro" id="IPR050208">
    <property type="entry name" value="MHC_class-I_related"/>
</dbReference>
<dbReference type="GO" id="GO:0042612">
    <property type="term" value="C:MHC class I protein complex"/>
    <property type="evidence" value="ECO:0007669"/>
    <property type="project" value="UniProtKB-KW"/>
</dbReference>
<evidence type="ECO:0000256" key="6">
    <source>
        <dbReference type="ARBA" id="ARBA00022989"/>
    </source>
</evidence>
<keyword evidence="6" id="KW-1133">Transmembrane helix</keyword>
<dbReference type="Pfam" id="PF07654">
    <property type="entry name" value="C1-set"/>
    <property type="match status" value="1"/>
</dbReference>
<evidence type="ECO:0000313" key="12">
    <source>
        <dbReference type="Proteomes" id="UP000549775"/>
    </source>
</evidence>
<dbReference type="InterPro" id="IPR007110">
    <property type="entry name" value="Ig-like_dom"/>
</dbReference>
<protein>
    <submittedName>
        <fullName evidence="11">HA1F protein</fullName>
    </submittedName>
</protein>
<keyword evidence="7" id="KW-0472">Membrane</keyword>
<keyword evidence="5" id="KW-0391">Immunity</keyword>
<evidence type="ECO:0000256" key="3">
    <source>
        <dbReference type="ARBA" id="ARBA00022692"/>
    </source>
</evidence>
<dbReference type="InterPro" id="IPR036179">
    <property type="entry name" value="Ig-like_dom_sf"/>
</dbReference>
<dbReference type="InterPro" id="IPR003597">
    <property type="entry name" value="Ig_C1-set"/>
</dbReference>
<dbReference type="AlphaFoldDB" id="A0A7K7Q0F3"/>
<keyword evidence="3" id="KW-0812">Transmembrane</keyword>
<keyword evidence="8" id="KW-1015">Disulfide bond</keyword>